<dbReference type="Gene3D" id="1.10.150.50">
    <property type="entry name" value="Transcription Factor, Ets-1"/>
    <property type="match status" value="1"/>
</dbReference>
<protein>
    <recommendedName>
        <fullName evidence="1">WD repeat, SAM and U-box domain-containing protein 1</fullName>
    </recommendedName>
</protein>
<dbReference type="Pfam" id="PF00400">
    <property type="entry name" value="WD40"/>
    <property type="match status" value="6"/>
</dbReference>
<dbReference type="CDD" id="cd00200">
    <property type="entry name" value="WD40"/>
    <property type="match status" value="1"/>
</dbReference>
<evidence type="ECO:0000259" key="5">
    <source>
        <dbReference type="PROSITE" id="PS50105"/>
    </source>
</evidence>
<keyword evidence="2 4" id="KW-0853">WD repeat</keyword>
<dbReference type="CDD" id="cd09505">
    <property type="entry name" value="SAM_WDSUB1"/>
    <property type="match status" value="1"/>
</dbReference>
<organism evidence="7 8">
    <name type="scientific">Phyllostomus discolor</name>
    <name type="common">pale spear-nosed bat</name>
    <dbReference type="NCBI Taxonomy" id="89673"/>
    <lineage>
        <taxon>Eukaryota</taxon>
        <taxon>Metazoa</taxon>
        <taxon>Chordata</taxon>
        <taxon>Craniata</taxon>
        <taxon>Vertebrata</taxon>
        <taxon>Euteleostomi</taxon>
        <taxon>Mammalia</taxon>
        <taxon>Eutheria</taxon>
        <taxon>Laurasiatheria</taxon>
        <taxon>Chiroptera</taxon>
        <taxon>Yangochiroptera</taxon>
        <taxon>Phyllostomidae</taxon>
        <taxon>Phyllostominae</taxon>
        <taxon>Phyllostomus</taxon>
    </lineage>
</organism>
<feature type="repeat" description="WD" evidence="4">
    <location>
        <begin position="82"/>
        <end position="123"/>
    </location>
</feature>
<dbReference type="GeneID" id="114495596"/>
<dbReference type="InterPro" id="IPR036322">
    <property type="entry name" value="WD40_repeat_dom_sf"/>
</dbReference>
<dbReference type="Gene3D" id="3.30.40.10">
    <property type="entry name" value="Zinc/RING finger domain, C3HC4 (zinc finger)"/>
    <property type="match status" value="1"/>
</dbReference>
<gene>
    <name evidence="8" type="primary">WDSUB1</name>
</gene>
<dbReference type="SUPFAM" id="SSF47769">
    <property type="entry name" value="SAM/Pointed domain"/>
    <property type="match status" value="1"/>
</dbReference>
<dbReference type="AlphaFoldDB" id="A0A7E6DJR7"/>
<sequence>MNTGHQGCPPTWVSQSAEFRLAVRDILLQGKNMVKLIHTLADHGDDVNYCAFSSSLLATCSLDKTIRLYSLSDFTELPHSPLKFHTYAVHCCCFSPSGHILASCSTDGTTVLWNTQNGQTLAVLEQPRGSPVRVCRFSPDSTCLVSGAADGTVVLWNAQSYKLHRCGSVKDGSLVACAFSPSRNLFVTGSSCGDLTVWDDKMKCLHSEKAHDLGITCCDFSSQPVSGFELKYKSTLSGHCAPILACAFSHNGQLLVSGSVDKSVIVYDINTENILHTLTQHTRYVTTCAFAPNILLLATGSMDKTVNIWQFDLEMLCQARSTEDQLKPFTEDWSEDDVSTWLCTQELKDLVGVFKMNNIDGKELLNLTKESLADDLKIESLGLRSKVLRKIEELRTQVKTLSSEIPDEFICPITRELMQDPVIASDGYSYEKEAMENWISKKKRTSPMTNLVLPSVVLIPNRTLKMAIDRWLETHKK</sequence>
<keyword evidence="7" id="KW-1185">Reference proteome</keyword>
<dbReference type="InterPro" id="IPR019775">
    <property type="entry name" value="WD40_repeat_CS"/>
</dbReference>
<dbReference type="SUPFAM" id="SSF57850">
    <property type="entry name" value="RING/U-box"/>
    <property type="match status" value="1"/>
</dbReference>
<dbReference type="InterPro" id="IPR020472">
    <property type="entry name" value="WD40_PAC1"/>
</dbReference>
<name>A0A7E6DJR7_9CHIR</name>
<dbReference type="SUPFAM" id="SSF50978">
    <property type="entry name" value="WD40 repeat-like"/>
    <property type="match status" value="1"/>
</dbReference>
<dbReference type="CTD" id="151525"/>
<feature type="repeat" description="WD" evidence="4">
    <location>
        <begin position="278"/>
        <end position="312"/>
    </location>
</feature>
<evidence type="ECO:0000256" key="1">
    <source>
        <dbReference type="ARBA" id="ARBA00020894"/>
    </source>
</evidence>
<dbReference type="PROSITE" id="PS51698">
    <property type="entry name" value="U_BOX"/>
    <property type="match status" value="1"/>
</dbReference>
<dbReference type="InterPro" id="IPR001660">
    <property type="entry name" value="SAM"/>
</dbReference>
<reference evidence="8" key="1">
    <citation type="submission" date="2025-08" db="UniProtKB">
        <authorList>
            <consortium name="RefSeq"/>
        </authorList>
    </citation>
    <scope>IDENTIFICATION</scope>
    <source>
        <tissue evidence="8">Muscle</tissue>
    </source>
</reference>
<dbReference type="InterPro" id="IPR001680">
    <property type="entry name" value="WD40_rpt"/>
</dbReference>
<keyword evidence="3" id="KW-0677">Repeat</keyword>
<feature type="repeat" description="WD" evidence="4">
    <location>
        <begin position="236"/>
        <end position="277"/>
    </location>
</feature>
<dbReference type="PROSITE" id="PS50294">
    <property type="entry name" value="WD_REPEATS_REGION"/>
    <property type="match status" value="4"/>
</dbReference>
<feature type="repeat" description="WD" evidence="4">
    <location>
        <begin position="125"/>
        <end position="160"/>
    </location>
</feature>
<dbReference type="GO" id="GO:0016567">
    <property type="term" value="P:protein ubiquitination"/>
    <property type="evidence" value="ECO:0007669"/>
    <property type="project" value="InterPro"/>
</dbReference>
<dbReference type="GO" id="GO:0004842">
    <property type="term" value="F:ubiquitin-protein transferase activity"/>
    <property type="evidence" value="ECO:0007669"/>
    <property type="project" value="InterPro"/>
</dbReference>
<dbReference type="InterPro" id="IPR003613">
    <property type="entry name" value="Ubox_domain"/>
</dbReference>
<dbReference type="PROSITE" id="PS50105">
    <property type="entry name" value="SAM_DOMAIN"/>
    <property type="match status" value="1"/>
</dbReference>
<dbReference type="Gene3D" id="2.130.10.10">
    <property type="entry name" value="YVTN repeat-like/Quinoprotein amine dehydrogenase"/>
    <property type="match status" value="3"/>
</dbReference>
<dbReference type="InterPro" id="IPR052085">
    <property type="entry name" value="WD-SAM-U-box"/>
</dbReference>
<dbReference type="SMART" id="SM00454">
    <property type="entry name" value="SAM"/>
    <property type="match status" value="1"/>
</dbReference>
<evidence type="ECO:0000256" key="4">
    <source>
        <dbReference type="PROSITE-ProRule" id="PRU00221"/>
    </source>
</evidence>
<dbReference type="Pfam" id="PF00536">
    <property type="entry name" value="SAM_1"/>
    <property type="match status" value="1"/>
</dbReference>
<dbReference type="Pfam" id="PF04564">
    <property type="entry name" value="U-box"/>
    <property type="match status" value="1"/>
</dbReference>
<accession>A0A7E6DJR7</accession>
<dbReference type="SMART" id="SM00320">
    <property type="entry name" value="WD40"/>
    <property type="match status" value="6"/>
</dbReference>
<evidence type="ECO:0000256" key="3">
    <source>
        <dbReference type="ARBA" id="ARBA00022737"/>
    </source>
</evidence>
<evidence type="ECO:0000313" key="7">
    <source>
        <dbReference type="Proteomes" id="UP000504628"/>
    </source>
</evidence>
<evidence type="ECO:0000256" key="2">
    <source>
        <dbReference type="ARBA" id="ARBA00022574"/>
    </source>
</evidence>
<dbReference type="SMART" id="SM00504">
    <property type="entry name" value="Ubox"/>
    <property type="match status" value="1"/>
</dbReference>
<feature type="domain" description="U-box" evidence="6">
    <location>
        <begin position="404"/>
        <end position="477"/>
    </location>
</feature>
<proteinExistence type="predicted"/>
<dbReference type="InterPro" id="IPR013083">
    <property type="entry name" value="Znf_RING/FYVE/PHD"/>
</dbReference>
<dbReference type="PROSITE" id="PS00678">
    <property type="entry name" value="WD_REPEATS_1"/>
    <property type="match status" value="2"/>
</dbReference>
<evidence type="ECO:0000313" key="8">
    <source>
        <dbReference type="RefSeq" id="XP_035879321.1"/>
    </source>
</evidence>
<dbReference type="RefSeq" id="XP_035879321.1">
    <property type="nucleotide sequence ID" value="XM_036023428.1"/>
</dbReference>
<dbReference type="PRINTS" id="PR00320">
    <property type="entry name" value="GPROTEINBRPT"/>
</dbReference>
<feature type="domain" description="SAM" evidence="5">
    <location>
        <begin position="333"/>
        <end position="397"/>
    </location>
</feature>
<evidence type="ECO:0000259" key="6">
    <source>
        <dbReference type="PROSITE" id="PS51698"/>
    </source>
</evidence>
<dbReference type="PROSITE" id="PS50082">
    <property type="entry name" value="WD_REPEATS_2"/>
    <property type="match status" value="4"/>
</dbReference>
<dbReference type="PANTHER" id="PTHR46573:SF1">
    <property type="entry name" value="WD REPEAT, SAM AND U-BOX DOMAIN-CONTAINING PROTEIN 1"/>
    <property type="match status" value="1"/>
</dbReference>
<dbReference type="CDD" id="cd16655">
    <property type="entry name" value="RING-Ubox_WDSUB1-like"/>
    <property type="match status" value="1"/>
</dbReference>
<dbReference type="InterPro" id="IPR015943">
    <property type="entry name" value="WD40/YVTN_repeat-like_dom_sf"/>
</dbReference>
<dbReference type="Proteomes" id="UP000504628">
    <property type="component" value="Chromosome 4"/>
</dbReference>
<dbReference type="InterPro" id="IPR013761">
    <property type="entry name" value="SAM/pointed_sf"/>
</dbReference>
<dbReference type="PANTHER" id="PTHR46573">
    <property type="entry name" value="WD REPEAT, SAM AND U-BOX DOMAIN-CONTAINING PROTEIN 1"/>
    <property type="match status" value="1"/>
</dbReference>